<accession>A0ABY2S022</accession>
<dbReference type="Pfam" id="PF19730">
    <property type="entry name" value="DUF6221"/>
    <property type="match status" value="1"/>
</dbReference>
<sequence>MTSELRDELFARAEPDRFVLADIESKRRIIEEYEGEVSRGPAGDREDFVARHEGILDAYRTALRALALPYDDHPDYREEWRP</sequence>
<dbReference type="InterPro" id="IPR046193">
    <property type="entry name" value="DUF6221"/>
</dbReference>
<evidence type="ECO:0000313" key="1">
    <source>
        <dbReference type="EMBL" id="TKG66936.1"/>
    </source>
</evidence>
<dbReference type="EMBL" id="SWMS01000014">
    <property type="protein sequence ID" value="TKG66936.1"/>
    <property type="molecule type" value="Genomic_DNA"/>
</dbReference>
<protein>
    <submittedName>
        <fullName evidence="1">Uncharacterized protein</fullName>
    </submittedName>
</protein>
<reference evidence="1 2" key="1">
    <citation type="journal article" date="2015" name="Antonie Van Leeuwenhoek">
        <title>Prauserella endophytica sp. nov., an endophytic actinobacterium isolated from Tamarix taklamakanensis.</title>
        <authorList>
            <person name="Liu J.M."/>
            <person name="Habden X."/>
            <person name="Guo L."/>
            <person name="Tuo L."/>
            <person name="Jiang Z.K."/>
            <person name="Liu S.W."/>
            <person name="Liu X.F."/>
            <person name="Chen L."/>
            <person name="Li R.F."/>
            <person name="Zhang Y.Q."/>
            <person name="Sun C.H."/>
        </authorList>
    </citation>
    <scope>NUCLEOTIDE SEQUENCE [LARGE SCALE GENOMIC DNA]</scope>
    <source>
        <strain evidence="1 2">CGMCC 4.7182</strain>
    </source>
</reference>
<keyword evidence="2" id="KW-1185">Reference proteome</keyword>
<proteinExistence type="predicted"/>
<evidence type="ECO:0000313" key="2">
    <source>
        <dbReference type="Proteomes" id="UP000309992"/>
    </source>
</evidence>
<name>A0ABY2S022_9PSEU</name>
<organism evidence="1 2">
    <name type="scientific">Prauserella endophytica</name>
    <dbReference type="NCBI Taxonomy" id="1592324"/>
    <lineage>
        <taxon>Bacteria</taxon>
        <taxon>Bacillati</taxon>
        <taxon>Actinomycetota</taxon>
        <taxon>Actinomycetes</taxon>
        <taxon>Pseudonocardiales</taxon>
        <taxon>Pseudonocardiaceae</taxon>
        <taxon>Prauserella</taxon>
        <taxon>Prauserella coralliicola group</taxon>
    </lineage>
</organism>
<gene>
    <name evidence="1" type="ORF">FCN18_23785</name>
</gene>
<dbReference type="Proteomes" id="UP000309992">
    <property type="component" value="Unassembled WGS sequence"/>
</dbReference>
<comment type="caution">
    <text evidence="1">The sequence shown here is derived from an EMBL/GenBank/DDBJ whole genome shotgun (WGS) entry which is preliminary data.</text>
</comment>